<keyword evidence="6 7" id="KW-0413">Isomerase</keyword>
<feature type="domain" description="Metalloenzyme" evidence="8">
    <location>
        <begin position="1"/>
        <end position="391"/>
    </location>
</feature>
<dbReference type="PIRSF" id="PIRSF006392">
    <property type="entry name" value="IPGAM_arch"/>
    <property type="match status" value="1"/>
</dbReference>
<dbReference type="RefSeq" id="WP_048090106.1">
    <property type="nucleotide sequence ID" value="NZ_JMIY01000003.1"/>
</dbReference>
<accession>A0A062V682</accession>
<comment type="pathway">
    <text evidence="3 7">Carbohydrate degradation; glycolysis; pyruvate from D-glyceraldehyde 3-phosphate: step 3/5.</text>
</comment>
<dbReference type="HAMAP" id="MF_01402_A">
    <property type="entry name" value="ApgM_A"/>
    <property type="match status" value="1"/>
</dbReference>
<gene>
    <name evidence="7" type="primary">apgM</name>
    <name evidence="9" type="ORF">ANME2D_01490</name>
</gene>
<evidence type="ECO:0000256" key="3">
    <source>
        <dbReference type="ARBA" id="ARBA00004798"/>
    </source>
</evidence>
<sequence>MKSIVLVGDGMADYSVPELGDLTPLQVADTPNMDFIAEHGRCGLAKTVPDFMPPGSDVANLSILGYDPAQYYSGRGPLEAASIGVALDKDDIAFRCNLITQRDGLIVDYSAGHISSEESRSLIDAVDSKLGANCKFHAGVSYRHLLVMKQGERAVCTPPHDVVGQPVNDVMPHGDGSNTLIDLIIASKAVLENHGINKRRRQDGKNTANLIWPWGQGKAPSMPSFKELYSVSGSVISAVDLLKGIGKYAGLDIIDVPGATGYLDTNFSGKAAYALDSLKMRDFVLVHVEAPDEAAHMGSIEAKIKAIEDFDKKVVGRMLDELGEYGDYRVLVLPDHYTPISVRTHTAEPVPFAIYSSAKKADGVDRFDEFAAKEGIFGFVEGYNLMRLLMDDKREL</sequence>
<proteinExistence type="inferred from homology"/>
<evidence type="ECO:0000256" key="7">
    <source>
        <dbReference type="HAMAP-Rule" id="MF_01402"/>
    </source>
</evidence>
<evidence type="ECO:0000256" key="5">
    <source>
        <dbReference type="ARBA" id="ARBA00023152"/>
    </source>
</evidence>
<dbReference type="AlphaFoldDB" id="A0A062V682"/>
<evidence type="ECO:0000256" key="1">
    <source>
        <dbReference type="ARBA" id="ARBA00000370"/>
    </source>
</evidence>
<reference evidence="9 10" key="1">
    <citation type="journal article" date="2013" name="Nature">
        <title>Anaerobic oxidation of methane coupled to nitrate reduction in a novel archaeal lineage.</title>
        <authorList>
            <person name="Haroon M.F."/>
            <person name="Hu S."/>
            <person name="Shi Y."/>
            <person name="Imelfort M."/>
            <person name="Keller J."/>
            <person name="Hugenholtz P."/>
            <person name="Yuan Z."/>
            <person name="Tyson G.W."/>
        </authorList>
    </citation>
    <scope>NUCLEOTIDE SEQUENCE [LARGE SCALE GENOMIC DNA]</scope>
    <source>
        <strain evidence="9 10">ANME-2d</strain>
    </source>
</reference>
<dbReference type="SUPFAM" id="SSF53649">
    <property type="entry name" value="Alkaline phosphatase-like"/>
    <property type="match status" value="1"/>
</dbReference>
<comment type="function">
    <text evidence="2 7">Catalyzes the interconversion of 2-phosphoglycerate and 3-phosphoglycerate.</text>
</comment>
<dbReference type="NCBIfam" id="NF003242">
    <property type="entry name" value="PRK04200.1"/>
    <property type="match status" value="1"/>
</dbReference>
<comment type="catalytic activity">
    <reaction evidence="1 7">
        <text>(2R)-2-phosphoglycerate = (2R)-3-phosphoglycerate</text>
        <dbReference type="Rhea" id="RHEA:15901"/>
        <dbReference type="ChEBI" id="CHEBI:58272"/>
        <dbReference type="ChEBI" id="CHEBI:58289"/>
        <dbReference type="EC" id="5.4.2.12"/>
    </reaction>
</comment>
<evidence type="ECO:0000259" key="8">
    <source>
        <dbReference type="Pfam" id="PF01676"/>
    </source>
</evidence>
<dbReference type="GO" id="GO:0046872">
    <property type="term" value="F:metal ion binding"/>
    <property type="evidence" value="ECO:0007669"/>
    <property type="project" value="InterPro"/>
</dbReference>
<dbReference type="GO" id="GO:0004619">
    <property type="term" value="F:phosphoglycerate mutase activity"/>
    <property type="evidence" value="ECO:0007669"/>
    <property type="project" value="UniProtKB-UniRule"/>
</dbReference>
<dbReference type="InterPro" id="IPR017850">
    <property type="entry name" value="Alkaline_phosphatase_core_sf"/>
</dbReference>
<dbReference type="InterPro" id="IPR023665">
    <property type="entry name" value="ApgAM_prokaryotes"/>
</dbReference>
<dbReference type="Pfam" id="PF01676">
    <property type="entry name" value="Metalloenzyme"/>
    <property type="match status" value="1"/>
</dbReference>
<dbReference type="InterPro" id="IPR006124">
    <property type="entry name" value="Metalloenzyme"/>
</dbReference>
<dbReference type="EMBL" id="JMIY01000003">
    <property type="protein sequence ID" value="KCZ72088.1"/>
    <property type="molecule type" value="Genomic_DNA"/>
</dbReference>
<keyword evidence="10" id="KW-1185">Reference proteome</keyword>
<comment type="caution">
    <text evidence="9">The sequence shown here is derived from an EMBL/GenBank/DDBJ whole genome shotgun (WGS) entry which is preliminary data.</text>
</comment>
<dbReference type="NCBIfam" id="TIGR00306">
    <property type="entry name" value="apgM"/>
    <property type="match status" value="1"/>
</dbReference>
<dbReference type="Gene3D" id="3.40.720.10">
    <property type="entry name" value="Alkaline Phosphatase, subunit A"/>
    <property type="match status" value="1"/>
</dbReference>
<dbReference type="NCBIfam" id="TIGR02535">
    <property type="entry name" value="hyp_Hser_kinase"/>
    <property type="match status" value="1"/>
</dbReference>
<dbReference type="InterPro" id="IPR042253">
    <property type="entry name" value="Pglycerate_mutase_ApgM_sf"/>
</dbReference>
<dbReference type="Gene3D" id="3.30.70.2130">
    <property type="entry name" value="Metalloenzyme domain"/>
    <property type="match status" value="1"/>
</dbReference>
<dbReference type="PANTHER" id="PTHR31209:SF4">
    <property type="entry name" value="2,3-BISPHOSPHOGLYCERATE-INDEPENDENT PHOSPHOGLYCERATE MUTASE"/>
    <property type="match status" value="1"/>
</dbReference>
<evidence type="ECO:0000256" key="6">
    <source>
        <dbReference type="ARBA" id="ARBA00023235"/>
    </source>
</evidence>
<dbReference type="PANTHER" id="PTHR31209">
    <property type="entry name" value="COFACTOR-INDEPENDENT PHOSPHOGLYCERATE MUTASE"/>
    <property type="match status" value="1"/>
</dbReference>
<dbReference type="PATRIC" id="fig|1392998.3.peg.1498"/>
<dbReference type="GO" id="GO:0006096">
    <property type="term" value="P:glycolytic process"/>
    <property type="evidence" value="ECO:0007669"/>
    <property type="project" value="UniProtKB-UniRule"/>
</dbReference>
<evidence type="ECO:0000256" key="2">
    <source>
        <dbReference type="ARBA" id="ARBA00002315"/>
    </source>
</evidence>
<dbReference type="CDD" id="cd16011">
    <property type="entry name" value="iPGM_like"/>
    <property type="match status" value="1"/>
</dbReference>
<name>A0A062V682_9EURY</name>
<comment type="similarity">
    <text evidence="4 7">Belongs to the BPG-independent phosphoglycerate mutase family. A-PGAM subfamily.</text>
</comment>
<protein>
    <recommendedName>
        <fullName evidence="7">2,3-bisphosphoglycerate-independent phosphoglycerate mutase</fullName>
        <shortName evidence="7">BPG-independent PGAM</shortName>
        <shortName evidence="7">Phosphoglyceromutase</shortName>
        <shortName evidence="7">aPGAM</shortName>
        <ecNumber evidence="7">5.4.2.12</ecNumber>
    </recommendedName>
</protein>
<evidence type="ECO:0000313" key="10">
    <source>
        <dbReference type="Proteomes" id="UP000027153"/>
    </source>
</evidence>
<dbReference type="UniPathway" id="UPA00109">
    <property type="reaction ID" value="UER00186"/>
</dbReference>
<dbReference type="Pfam" id="PF10143">
    <property type="entry name" value="PhosphMutase"/>
    <property type="match status" value="1"/>
</dbReference>
<dbReference type="Proteomes" id="UP000027153">
    <property type="component" value="Unassembled WGS sequence"/>
</dbReference>
<dbReference type="EC" id="5.4.2.12" evidence="7"/>
<keyword evidence="5 7" id="KW-0324">Glycolysis</keyword>
<dbReference type="InterPro" id="IPR004456">
    <property type="entry name" value="Pglycerate_mutase_ApgM"/>
</dbReference>
<evidence type="ECO:0000313" key="9">
    <source>
        <dbReference type="EMBL" id="KCZ72088.1"/>
    </source>
</evidence>
<evidence type="ECO:0000256" key="4">
    <source>
        <dbReference type="ARBA" id="ARBA00005524"/>
    </source>
</evidence>
<organism evidence="9 10">
    <name type="scientific">Candidatus Methanoperedens nitratireducens</name>
    <dbReference type="NCBI Taxonomy" id="1392998"/>
    <lineage>
        <taxon>Archaea</taxon>
        <taxon>Methanobacteriati</taxon>
        <taxon>Methanobacteriota</taxon>
        <taxon>Stenosarchaea group</taxon>
        <taxon>Methanomicrobia</taxon>
        <taxon>Methanosarcinales</taxon>
        <taxon>ANME-2 cluster</taxon>
        <taxon>Candidatus Methanoperedentaceae</taxon>
        <taxon>Candidatus Methanoperedens</taxon>
    </lineage>
</organism>
<dbReference type="OrthoDB" id="52918at2157"/>